<evidence type="ECO:0000256" key="1">
    <source>
        <dbReference type="SAM" id="Phobius"/>
    </source>
</evidence>
<accession>A0ABQ3XTH8</accession>
<dbReference type="Proteomes" id="UP000612282">
    <property type="component" value="Unassembled WGS sequence"/>
</dbReference>
<organism evidence="2 3">
    <name type="scientific">Actinoplanes couchii</name>
    <dbReference type="NCBI Taxonomy" id="403638"/>
    <lineage>
        <taxon>Bacteria</taxon>
        <taxon>Bacillati</taxon>
        <taxon>Actinomycetota</taxon>
        <taxon>Actinomycetes</taxon>
        <taxon>Micromonosporales</taxon>
        <taxon>Micromonosporaceae</taxon>
        <taxon>Actinoplanes</taxon>
    </lineage>
</organism>
<comment type="caution">
    <text evidence="2">The sequence shown here is derived from an EMBL/GenBank/DDBJ whole genome shotgun (WGS) entry which is preliminary data.</text>
</comment>
<gene>
    <name evidence="2" type="ORF">Aco03nite_100910</name>
</gene>
<name>A0ABQ3XTH8_9ACTN</name>
<evidence type="ECO:0008006" key="4">
    <source>
        <dbReference type="Google" id="ProtNLM"/>
    </source>
</evidence>
<proteinExistence type="predicted"/>
<keyword evidence="1" id="KW-1133">Transmembrane helix</keyword>
<feature type="transmembrane region" description="Helical" evidence="1">
    <location>
        <begin position="221"/>
        <end position="247"/>
    </location>
</feature>
<feature type="transmembrane region" description="Helical" evidence="1">
    <location>
        <begin position="268"/>
        <end position="294"/>
    </location>
</feature>
<keyword evidence="3" id="KW-1185">Reference proteome</keyword>
<evidence type="ECO:0000313" key="3">
    <source>
        <dbReference type="Proteomes" id="UP000612282"/>
    </source>
</evidence>
<feature type="transmembrane region" description="Helical" evidence="1">
    <location>
        <begin position="314"/>
        <end position="332"/>
    </location>
</feature>
<keyword evidence="1" id="KW-0812">Transmembrane</keyword>
<keyword evidence="1" id="KW-0472">Membrane</keyword>
<dbReference type="EMBL" id="BOMG01000134">
    <property type="protein sequence ID" value="GID61687.1"/>
    <property type="molecule type" value="Genomic_DNA"/>
</dbReference>
<protein>
    <recommendedName>
        <fullName evidence="4">Integral membrane protein</fullName>
    </recommendedName>
</protein>
<reference evidence="2 3" key="1">
    <citation type="submission" date="2021-01" db="EMBL/GenBank/DDBJ databases">
        <title>Whole genome shotgun sequence of Actinoplanes couchii NBRC 106145.</title>
        <authorList>
            <person name="Komaki H."/>
            <person name="Tamura T."/>
        </authorList>
    </citation>
    <scope>NUCLEOTIDE SEQUENCE [LARGE SCALE GENOMIC DNA]</scope>
    <source>
        <strain evidence="2 3">NBRC 106145</strain>
    </source>
</reference>
<feature type="transmembrane region" description="Helical" evidence="1">
    <location>
        <begin position="189"/>
        <end position="209"/>
    </location>
</feature>
<sequence length="358" mass="37806">MTTPTVEAVVGLLVAPRLPSWTGQDFSDDLHRRLQERFPQIGWRVVVVHDAVVQPPADDDDLVAATRVRLLDHDWDLAICLTDIPVQVGRRPVQAHASPLHCVGLLSVPALGVINARRQARDIVIHLIAVLAGNTTGGHCGDGEATRRLRELAAEPDDAEVGWLMTARTVTGNVSLLTGMIRANRPWRLAAGLSRSLTAAVAAGVFALLTPDIWRFADAAGSWRLTGIAVAAVVAVIVTLIVGGGLWERVDRTGQRRQVALFNAATTATVIIGVGALYTTLFILAIALTAVFVLPGLLSEALAHPVGIGDYLHLAWFTSSLATVGGALGAGLETDDAVHQAAYTYHGTVTSPADLAGV</sequence>
<evidence type="ECO:0000313" key="2">
    <source>
        <dbReference type="EMBL" id="GID61687.1"/>
    </source>
</evidence>